<dbReference type="InterPro" id="IPR038883">
    <property type="entry name" value="AN11006-like"/>
</dbReference>
<dbReference type="OrthoDB" id="2951834at2759"/>
<protein>
    <submittedName>
        <fullName evidence="1">Uncharacterized protein</fullName>
    </submittedName>
</protein>
<evidence type="ECO:0000313" key="2">
    <source>
        <dbReference type="Proteomes" id="UP000623467"/>
    </source>
</evidence>
<dbReference type="AlphaFoldDB" id="A0A8H6YSC0"/>
<proteinExistence type="predicted"/>
<dbReference type="PANTHER" id="PTHR42085">
    <property type="entry name" value="F-BOX DOMAIN-CONTAINING PROTEIN"/>
    <property type="match status" value="1"/>
</dbReference>
<dbReference type="Proteomes" id="UP000623467">
    <property type="component" value="Unassembled WGS sequence"/>
</dbReference>
<comment type="caution">
    <text evidence="1">The sequence shown here is derived from an EMBL/GenBank/DDBJ whole genome shotgun (WGS) entry which is preliminary data.</text>
</comment>
<accession>A0A8H6YSC0</accession>
<gene>
    <name evidence="1" type="ORF">MSAN_01025400</name>
</gene>
<reference evidence="1" key="1">
    <citation type="submission" date="2020-05" db="EMBL/GenBank/DDBJ databases">
        <title>Mycena genomes resolve the evolution of fungal bioluminescence.</title>
        <authorList>
            <person name="Tsai I.J."/>
        </authorList>
    </citation>
    <scope>NUCLEOTIDE SEQUENCE</scope>
    <source>
        <strain evidence="1">160909Yilan</strain>
    </source>
</reference>
<sequence length="330" mass="36973">MDCSTVEMQPRDQIDLLSLPPEIRLKIWTPVLQPTYYETAEQVPNLSKYINDRLVDPPELMRELAEASYLPSACCSKIDNRPPRSSLLLVCRQIHTEATPLLYANTLIVETPTGPARQQDFLEAHATLVERLRRPRPLPLRRVLLLVHGGDGYSSSADVIAADAPRIAELCDALVVAAQGSPFERVHMYLIDWTTYEVFGRTQPALGVALLRGLGLLHCAKTSTTMVAHPICDNLEWAMQQPGRTMPLLWLHGELEAFLKKYQPDGDGNGEVENTKAFFLRRSNEAADRLNGELFSFNFEAALGSVAGKAEESEVNRLRRLPFGDHLFEQ</sequence>
<name>A0A8H6YSC0_9AGAR</name>
<dbReference type="PANTHER" id="PTHR42085:SF2">
    <property type="entry name" value="F-BOX DOMAIN-CONTAINING PROTEIN"/>
    <property type="match status" value="1"/>
</dbReference>
<dbReference type="EMBL" id="JACAZH010000007">
    <property type="protein sequence ID" value="KAF7363679.1"/>
    <property type="molecule type" value="Genomic_DNA"/>
</dbReference>
<evidence type="ECO:0000313" key="1">
    <source>
        <dbReference type="EMBL" id="KAF7363679.1"/>
    </source>
</evidence>
<keyword evidence="2" id="KW-1185">Reference proteome</keyword>
<organism evidence="1 2">
    <name type="scientific">Mycena sanguinolenta</name>
    <dbReference type="NCBI Taxonomy" id="230812"/>
    <lineage>
        <taxon>Eukaryota</taxon>
        <taxon>Fungi</taxon>
        <taxon>Dikarya</taxon>
        <taxon>Basidiomycota</taxon>
        <taxon>Agaricomycotina</taxon>
        <taxon>Agaricomycetes</taxon>
        <taxon>Agaricomycetidae</taxon>
        <taxon>Agaricales</taxon>
        <taxon>Marasmiineae</taxon>
        <taxon>Mycenaceae</taxon>
        <taxon>Mycena</taxon>
    </lineage>
</organism>